<comment type="caution">
    <text evidence="4">The sequence shown here is derived from an EMBL/GenBank/DDBJ whole genome shotgun (WGS) entry which is preliminary data.</text>
</comment>
<accession>J5UHM0</accession>
<gene>
    <name evidence="4" type="ORF">HMPREF1143_1817</name>
</gene>
<dbReference type="GO" id="GO:0019693">
    <property type="term" value="P:ribose phosphate metabolic process"/>
    <property type="evidence" value="ECO:0007669"/>
    <property type="project" value="TreeGrafter"/>
</dbReference>
<organism evidence="4 5">
    <name type="scientific">Peptoanaerobacter stomatis</name>
    <dbReference type="NCBI Taxonomy" id="796937"/>
    <lineage>
        <taxon>Bacteria</taxon>
        <taxon>Bacillati</taxon>
        <taxon>Bacillota</taxon>
        <taxon>Clostridia</taxon>
        <taxon>Peptostreptococcales</taxon>
        <taxon>Filifactoraceae</taxon>
        <taxon>Peptoanaerobacter</taxon>
    </lineage>
</organism>
<dbReference type="PROSITE" id="PS51462">
    <property type="entry name" value="NUDIX"/>
    <property type="match status" value="1"/>
</dbReference>
<dbReference type="InterPro" id="IPR015797">
    <property type="entry name" value="NUDIX_hydrolase-like_dom_sf"/>
</dbReference>
<dbReference type="PATRIC" id="fig|796941.3.peg.1238"/>
<dbReference type="CDD" id="cd03424">
    <property type="entry name" value="NUDIX_ADPRase_Nudt5_UGPPase_Nudt14"/>
    <property type="match status" value="1"/>
</dbReference>
<evidence type="ECO:0000256" key="2">
    <source>
        <dbReference type="ARBA" id="ARBA00022801"/>
    </source>
</evidence>
<evidence type="ECO:0000313" key="4">
    <source>
        <dbReference type="EMBL" id="EJU22604.1"/>
    </source>
</evidence>
<evidence type="ECO:0000256" key="1">
    <source>
        <dbReference type="ARBA" id="ARBA00001946"/>
    </source>
</evidence>
<dbReference type="PROSITE" id="PS00893">
    <property type="entry name" value="NUDIX_BOX"/>
    <property type="match status" value="1"/>
</dbReference>
<evidence type="ECO:0000259" key="3">
    <source>
        <dbReference type="PROSITE" id="PS51462"/>
    </source>
</evidence>
<feature type="domain" description="Nudix hydrolase" evidence="3">
    <location>
        <begin position="54"/>
        <end position="185"/>
    </location>
</feature>
<reference evidence="4 5" key="1">
    <citation type="submission" date="2012-07" db="EMBL/GenBank/DDBJ databases">
        <authorList>
            <person name="Durkin A.S."/>
            <person name="McCorrison J."/>
            <person name="Torralba M."/>
            <person name="Gillis M."/>
            <person name="Methe B."/>
            <person name="Sutton G."/>
            <person name="Nelson K.E."/>
        </authorList>
    </citation>
    <scope>NUCLEOTIDE SEQUENCE [LARGE SCALE GENOMIC DNA]</scope>
    <source>
        <strain evidence="4 5">OBRC8</strain>
    </source>
</reference>
<comment type="cofactor">
    <cofactor evidence="1">
        <name>Mg(2+)</name>
        <dbReference type="ChEBI" id="CHEBI:18420"/>
    </cofactor>
</comment>
<dbReference type="PANTHER" id="PTHR11839">
    <property type="entry name" value="UDP/ADP-SUGAR PYROPHOSPHATASE"/>
    <property type="match status" value="1"/>
</dbReference>
<dbReference type="EMBL" id="ALNK01000021">
    <property type="protein sequence ID" value="EJU22604.1"/>
    <property type="molecule type" value="Genomic_DNA"/>
</dbReference>
<evidence type="ECO:0000313" key="5">
    <source>
        <dbReference type="Proteomes" id="UP000005244"/>
    </source>
</evidence>
<dbReference type="AlphaFoldDB" id="J5UHM0"/>
<dbReference type="RefSeq" id="WP_009531050.1">
    <property type="nucleotide sequence ID" value="NZ_ALNK01000021.1"/>
</dbReference>
<name>J5UHM0_9FIRM</name>
<protein>
    <submittedName>
        <fullName evidence="4">NUDIX domain protein</fullName>
    </submittedName>
</protein>
<dbReference type="GO" id="GO:0016787">
    <property type="term" value="F:hydrolase activity"/>
    <property type="evidence" value="ECO:0007669"/>
    <property type="project" value="UniProtKB-KW"/>
</dbReference>
<dbReference type="Gene3D" id="3.90.79.10">
    <property type="entry name" value="Nucleoside Triphosphate Pyrophosphohydrolase"/>
    <property type="match status" value="1"/>
</dbReference>
<dbReference type="Pfam" id="PF00293">
    <property type="entry name" value="NUDIX"/>
    <property type="match status" value="1"/>
</dbReference>
<proteinExistence type="predicted"/>
<sequence length="198" mass="23220">MKPEIKTIKELATTKFLNMYDVDYLNKIGNSKKWTSVSRVSLKEYENRLLTHNTTTDAVLIAPYHIEKEKLVLVKQYRVPLNHYIYEIPAGLVDNNEDIENCVKRELLEETGLELVEIKKVFKNVYLSPGITDECASLVFCTCKGDISYEYLQEDEDLTIHMYSQDEIDDIIKNEEKLDLKTLFAMQLFKNSCRDFWE</sequence>
<dbReference type="Proteomes" id="UP000005244">
    <property type="component" value="Unassembled WGS sequence"/>
</dbReference>
<dbReference type="InterPro" id="IPR020084">
    <property type="entry name" value="NUDIX_hydrolase_CS"/>
</dbReference>
<dbReference type="SUPFAM" id="SSF55811">
    <property type="entry name" value="Nudix"/>
    <property type="match status" value="1"/>
</dbReference>
<dbReference type="PANTHER" id="PTHR11839:SF18">
    <property type="entry name" value="NUDIX HYDROLASE DOMAIN-CONTAINING PROTEIN"/>
    <property type="match status" value="1"/>
</dbReference>
<dbReference type="InterPro" id="IPR000086">
    <property type="entry name" value="NUDIX_hydrolase_dom"/>
</dbReference>
<keyword evidence="2" id="KW-0378">Hydrolase</keyword>
<dbReference type="GO" id="GO:0006753">
    <property type="term" value="P:nucleoside phosphate metabolic process"/>
    <property type="evidence" value="ECO:0007669"/>
    <property type="project" value="TreeGrafter"/>
</dbReference>
<keyword evidence="5" id="KW-1185">Reference proteome</keyword>